<protein>
    <submittedName>
        <fullName evidence="2">Uncharacterized protein</fullName>
    </submittedName>
</protein>
<gene>
    <name evidence="2" type="ORF">GRF29_185g274284</name>
</gene>
<name>A0AAN6RD65_9PLEO</name>
<evidence type="ECO:0000256" key="1">
    <source>
        <dbReference type="SAM" id="MobiDB-lite"/>
    </source>
</evidence>
<evidence type="ECO:0000313" key="3">
    <source>
        <dbReference type="Proteomes" id="UP001280581"/>
    </source>
</evidence>
<feature type="compositionally biased region" description="Polar residues" evidence="1">
    <location>
        <begin position="19"/>
        <end position="32"/>
    </location>
</feature>
<organism evidence="2 3">
    <name type="scientific">Pseudopithomyces chartarum</name>
    <dbReference type="NCBI Taxonomy" id="1892770"/>
    <lineage>
        <taxon>Eukaryota</taxon>
        <taxon>Fungi</taxon>
        <taxon>Dikarya</taxon>
        <taxon>Ascomycota</taxon>
        <taxon>Pezizomycotina</taxon>
        <taxon>Dothideomycetes</taxon>
        <taxon>Pleosporomycetidae</taxon>
        <taxon>Pleosporales</taxon>
        <taxon>Massarineae</taxon>
        <taxon>Didymosphaeriaceae</taxon>
        <taxon>Pseudopithomyces</taxon>
    </lineage>
</organism>
<evidence type="ECO:0000313" key="2">
    <source>
        <dbReference type="EMBL" id="KAK3201246.1"/>
    </source>
</evidence>
<dbReference type="EMBL" id="WVTA01000016">
    <property type="protein sequence ID" value="KAK3201246.1"/>
    <property type="molecule type" value="Genomic_DNA"/>
</dbReference>
<reference evidence="2 3" key="1">
    <citation type="submission" date="2021-02" db="EMBL/GenBank/DDBJ databases">
        <title>Genome assembly of Pseudopithomyces chartarum.</title>
        <authorList>
            <person name="Jauregui R."/>
            <person name="Singh J."/>
            <person name="Voisey C."/>
        </authorList>
    </citation>
    <scope>NUCLEOTIDE SEQUENCE [LARGE SCALE GENOMIC DNA]</scope>
    <source>
        <strain evidence="2 3">AGR01</strain>
    </source>
</reference>
<feature type="region of interest" description="Disordered" evidence="1">
    <location>
        <begin position="19"/>
        <end position="58"/>
    </location>
</feature>
<dbReference type="Proteomes" id="UP001280581">
    <property type="component" value="Unassembled WGS sequence"/>
</dbReference>
<dbReference type="AlphaFoldDB" id="A0AAN6RD65"/>
<accession>A0AAN6RD65</accession>
<proteinExistence type="predicted"/>
<feature type="compositionally biased region" description="Basic residues" evidence="1">
    <location>
        <begin position="34"/>
        <end position="46"/>
    </location>
</feature>
<sequence length="453" mass="51802">MGSDEYYGLYDDEIDMNFSTYSKPKRNTQPIQLRQKKNGKNKKKAKSSGSIEKVAVAPSTSKIKDSALKPDTTESETNKKTMQLGLFPVEIMDLILEELWDDDRKGFMNLSYTSKFLRLNSERILFRTLVISDKAPWVRRVTTSVLERLVDEDDCNLWKCIRHIEVGPITDADWFYKIAYPSLCQILGNLKNLQSLTWATPLSTTPAHAHAQTKQPSILEALQTWHPHAKLKFVCHNRDFHGEFMPIDEALLSSPQLHTLDATLSLMQDCTHPPDYEVQLLKQSLIHGASIKVLRFNIQDPSNHHHVFTPSPPVSFTWHPTDSFPPLEELSLPQARPKYHSAYNLNRDDLLMWARAMDWTHMRRLDFHHHNPSLFFATFTDRVPNLKYLRWGLLPSQDGSGWNRTPTCASAFMRSVTALEEVVFNGEESEEVDGGVLVEQCGGVLDCSVLGYF</sequence>
<comment type="caution">
    <text evidence="2">The sequence shown here is derived from an EMBL/GenBank/DDBJ whole genome shotgun (WGS) entry which is preliminary data.</text>
</comment>
<keyword evidence="3" id="KW-1185">Reference proteome</keyword>